<gene>
    <name evidence="1" type="primary">ORF19866</name>
</gene>
<accession>A0A0B6YB25</accession>
<dbReference type="AlphaFoldDB" id="A0A0B6YB25"/>
<name>A0A0B6YB25_9EUPU</name>
<evidence type="ECO:0000313" key="1">
    <source>
        <dbReference type="EMBL" id="CEK53318.1"/>
    </source>
</evidence>
<protein>
    <submittedName>
        <fullName evidence="1">Uncharacterized protein</fullName>
    </submittedName>
</protein>
<sequence length="56" mass="6651">MEVKIEVWRQKTSDSLQMPANHKEKKRHLSPTLLVSTESHERFMRYALVTHCKISN</sequence>
<proteinExistence type="predicted"/>
<organism evidence="1">
    <name type="scientific">Arion vulgaris</name>
    <dbReference type="NCBI Taxonomy" id="1028688"/>
    <lineage>
        <taxon>Eukaryota</taxon>
        <taxon>Metazoa</taxon>
        <taxon>Spiralia</taxon>
        <taxon>Lophotrochozoa</taxon>
        <taxon>Mollusca</taxon>
        <taxon>Gastropoda</taxon>
        <taxon>Heterobranchia</taxon>
        <taxon>Euthyneura</taxon>
        <taxon>Panpulmonata</taxon>
        <taxon>Eupulmonata</taxon>
        <taxon>Stylommatophora</taxon>
        <taxon>Helicina</taxon>
        <taxon>Arionoidea</taxon>
        <taxon>Arionidae</taxon>
        <taxon>Arion</taxon>
    </lineage>
</organism>
<reference evidence="1" key="1">
    <citation type="submission" date="2014-12" db="EMBL/GenBank/DDBJ databases">
        <title>Insight into the proteome of Arion vulgaris.</title>
        <authorList>
            <person name="Aradska J."/>
            <person name="Bulat T."/>
            <person name="Smidak R."/>
            <person name="Sarate P."/>
            <person name="Gangsoo J."/>
            <person name="Sialana F."/>
            <person name="Bilban M."/>
            <person name="Lubec G."/>
        </authorList>
    </citation>
    <scope>NUCLEOTIDE SEQUENCE</scope>
    <source>
        <tissue evidence="1">Skin</tissue>
    </source>
</reference>
<dbReference type="EMBL" id="HACG01006453">
    <property type="protein sequence ID" value="CEK53318.1"/>
    <property type="molecule type" value="Transcribed_RNA"/>
</dbReference>